<dbReference type="InterPro" id="IPR051163">
    <property type="entry name" value="Sodium:Solute_Symporter_SSF"/>
</dbReference>
<organism evidence="8">
    <name type="scientific">Timema shepardi</name>
    <name type="common">Walking stick</name>
    <dbReference type="NCBI Taxonomy" id="629360"/>
    <lineage>
        <taxon>Eukaryota</taxon>
        <taxon>Metazoa</taxon>
        <taxon>Ecdysozoa</taxon>
        <taxon>Arthropoda</taxon>
        <taxon>Hexapoda</taxon>
        <taxon>Insecta</taxon>
        <taxon>Pterygota</taxon>
        <taxon>Neoptera</taxon>
        <taxon>Polyneoptera</taxon>
        <taxon>Phasmatodea</taxon>
        <taxon>Timematodea</taxon>
        <taxon>Timematoidea</taxon>
        <taxon>Timematidae</taxon>
        <taxon>Timema</taxon>
    </lineage>
</organism>
<evidence type="ECO:0000256" key="2">
    <source>
        <dbReference type="ARBA" id="ARBA00022448"/>
    </source>
</evidence>
<evidence type="ECO:0000256" key="6">
    <source>
        <dbReference type="ARBA" id="ARBA00023201"/>
    </source>
</evidence>
<keyword evidence="7" id="KW-0812">Transmembrane</keyword>
<proteinExistence type="predicted"/>
<dbReference type="GO" id="GO:0005886">
    <property type="term" value="C:plasma membrane"/>
    <property type="evidence" value="ECO:0007669"/>
    <property type="project" value="UniProtKB-SubCell"/>
</dbReference>
<dbReference type="PANTHER" id="PTHR42985:SF39">
    <property type="entry name" value="GH10366P"/>
    <property type="match status" value="1"/>
</dbReference>
<dbReference type="InterPro" id="IPR038377">
    <property type="entry name" value="Na/Glc_symporter_sf"/>
</dbReference>
<dbReference type="EMBL" id="OC000055">
    <property type="protein sequence ID" value="CAD7255942.1"/>
    <property type="molecule type" value="Genomic_DNA"/>
</dbReference>
<evidence type="ECO:0000313" key="8">
    <source>
        <dbReference type="EMBL" id="CAD7255942.1"/>
    </source>
</evidence>
<dbReference type="GO" id="GO:0006814">
    <property type="term" value="P:sodium ion transport"/>
    <property type="evidence" value="ECO:0007669"/>
    <property type="project" value="UniProtKB-KW"/>
</dbReference>
<evidence type="ECO:0000256" key="3">
    <source>
        <dbReference type="ARBA" id="ARBA00022475"/>
    </source>
</evidence>
<dbReference type="PANTHER" id="PTHR42985">
    <property type="entry name" value="SODIUM-COUPLED MONOCARBOXYLATE TRANSPORTER"/>
    <property type="match status" value="1"/>
</dbReference>
<comment type="subcellular location">
    <subcellularLocation>
        <location evidence="1">Cell membrane</location>
        <topology evidence="1">Multi-pass membrane protein</topology>
    </subcellularLocation>
</comment>
<sequence length="193" mass="21324">MAAPAIALNISTNSHVCNDLTRFDWPDYLVLASMLIISSGIGLFYGFFGPKHKTASDFLLGGSSMGTFPMAMSLAARCLCMFCCSFITAIELLGNPVEMYNHGTQFWMTCVAFFLVAPITSYLYLPVYHDLQLTSAYELKILLIPWVLVYTPPVLRDEVQLRDPHPHVGHVHHPDGSLHVSSSVRAGAGLESW</sequence>
<dbReference type="GO" id="GO:0015293">
    <property type="term" value="F:symporter activity"/>
    <property type="evidence" value="ECO:0007669"/>
    <property type="project" value="TreeGrafter"/>
</dbReference>
<dbReference type="AlphaFoldDB" id="A0A7R9FVD7"/>
<protein>
    <submittedName>
        <fullName evidence="8">Uncharacterized protein</fullName>
    </submittedName>
</protein>
<gene>
    <name evidence="8" type="ORF">TSIB3V08_LOCUS233</name>
</gene>
<keyword evidence="5" id="KW-0406">Ion transport</keyword>
<name>A0A7R9FVD7_TIMSH</name>
<reference evidence="8" key="1">
    <citation type="submission" date="2020-11" db="EMBL/GenBank/DDBJ databases">
        <authorList>
            <person name="Tran Van P."/>
        </authorList>
    </citation>
    <scope>NUCLEOTIDE SEQUENCE</scope>
</reference>
<keyword evidence="7" id="KW-1133">Transmembrane helix</keyword>
<keyword evidence="6" id="KW-0739">Sodium transport</keyword>
<accession>A0A7R9FVD7</accession>
<keyword evidence="7" id="KW-0472">Membrane</keyword>
<dbReference type="Gene3D" id="1.20.1730.10">
    <property type="entry name" value="Sodium/glucose cotransporter"/>
    <property type="match status" value="1"/>
</dbReference>
<evidence type="ECO:0000256" key="5">
    <source>
        <dbReference type="ARBA" id="ARBA00023065"/>
    </source>
</evidence>
<evidence type="ECO:0000256" key="4">
    <source>
        <dbReference type="ARBA" id="ARBA00023053"/>
    </source>
</evidence>
<feature type="transmembrane region" description="Helical" evidence="7">
    <location>
        <begin position="106"/>
        <end position="125"/>
    </location>
</feature>
<keyword evidence="4" id="KW-0915">Sodium</keyword>
<keyword evidence="2" id="KW-0813">Transport</keyword>
<feature type="transmembrane region" description="Helical" evidence="7">
    <location>
        <begin position="28"/>
        <end position="48"/>
    </location>
</feature>
<keyword evidence="3" id="KW-1003">Cell membrane</keyword>
<feature type="transmembrane region" description="Helical" evidence="7">
    <location>
        <begin position="68"/>
        <end position="94"/>
    </location>
</feature>
<evidence type="ECO:0000256" key="7">
    <source>
        <dbReference type="SAM" id="Phobius"/>
    </source>
</evidence>
<evidence type="ECO:0000256" key="1">
    <source>
        <dbReference type="ARBA" id="ARBA00004651"/>
    </source>
</evidence>